<dbReference type="AlphaFoldDB" id="A0A1V9WYU7"/>
<keyword evidence="1" id="KW-0677">Repeat</keyword>
<evidence type="ECO:0000256" key="1">
    <source>
        <dbReference type="ARBA" id="ARBA00022737"/>
    </source>
</evidence>
<organism evidence="3 4">
    <name type="scientific">Tropilaelaps mercedesae</name>
    <dbReference type="NCBI Taxonomy" id="418985"/>
    <lineage>
        <taxon>Eukaryota</taxon>
        <taxon>Metazoa</taxon>
        <taxon>Ecdysozoa</taxon>
        <taxon>Arthropoda</taxon>
        <taxon>Chelicerata</taxon>
        <taxon>Arachnida</taxon>
        <taxon>Acari</taxon>
        <taxon>Parasitiformes</taxon>
        <taxon>Mesostigmata</taxon>
        <taxon>Gamasina</taxon>
        <taxon>Dermanyssoidea</taxon>
        <taxon>Laelapidae</taxon>
        <taxon>Tropilaelaps</taxon>
    </lineage>
</organism>
<gene>
    <name evidence="3" type="ORF">BIW11_02355</name>
</gene>
<evidence type="ECO:0000313" key="3">
    <source>
        <dbReference type="EMBL" id="OQR66409.1"/>
    </source>
</evidence>
<dbReference type="GO" id="GO:0045944">
    <property type="term" value="P:positive regulation of transcription by RNA polymerase II"/>
    <property type="evidence" value="ECO:0007669"/>
    <property type="project" value="TreeGrafter"/>
</dbReference>
<dbReference type="OrthoDB" id="6630852at2759"/>
<dbReference type="PANTHER" id="PTHR15363">
    <property type="entry name" value="POU DOMAIN CLASS 2-ASSOCIATING FACTOR 1"/>
    <property type="match status" value="1"/>
</dbReference>
<keyword evidence="2" id="KW-0732">Signal</keyword>
<dbReference type="InterPro" id="IPR022727">
    <property type="entry name" value="Cuticle_C1"/>
</dbReference>
<feature type="signal peptide" evidence="2">
    <location>
        <begin position="1"/>
        <end position="23"/>
    </location>
</feature>
<name>A0A1V9WYU7_9ACAR</name>
<dbReference type="EMBL" id="MNPL01032564">
    <property type="protein sequence ID" value="OQR66409.1"/>
    <property type="molecule type" value="Genomic_DNA"/>
</dbReference>
<evidence type="ECO:0000256" key="2">
    <source>
        <dbReference type="SAM" id="SignalP"/>
    </source>
</evidence>
<dbReference type="PANTHER" id="PTHR15363:SF4">
    <property type="entry name" value="CUTICLE PROTEIN 16.5-RELATED"/>
    <property type="match status" value="1"/>
</dbReference>
<keyword evidence="4" id="KW-1185">Reference proteome</keyword>
<dbReference type="STRING" id="418985.A0A1V9WYU7"/>
<protein>
    <submittedName>
        <fullName evidence="3">Uncharacterized protein</fullName>
    </submittedName>
</protein>
<accession>A0A1V9WYU7</accession>
<feature type="chain" id="PRO_5012777159" evidence="2">
    <location>
        <begin position="24"/>
        <end position="494"/>
    </location>
</feature>
<comment type="caution">
    <text evidence="3">The sequence shown here is derived from an EMBL/GenBank/DDBJ whole genome shotgun (WGS) entry which is preliminary data.</text>
</comment>
<dbReference type="GO" id="GO:0090575">
    <property type="term" value="C:RNA polymerase II transcription regulator complex"/>
    <property type="evidence" value="ECO:0007669"/>
    <property type="project" value="TreeGrafter"/>
</dbReference>
<proteinExistence type="predicted"/>
<dbReference type="InParanoid" id="A0A1V9WYU7"/>
<sequence>MAFYPLVALSGVVAASFGGFVPAHTNVATSNVLGQTYAVVPSTTTFSKTVSYGAGPSATVYGAAPAIHKTISNYVVPSVSKTISYAAAAPMAPLETTVVAPATIQKTISYRTAPVQTVVAQAPAKSALHHIYLGSRQRDVRIEEYRRPEQLIRIQEAPQQPSEVVSFAAPTDQQATVRVINHAAPAPRVEHIVALQKGHQVYNVQKPPSPAARLINITRGPAPPAKVELINEGEDQVAEITLVDTSNRPYVEYTGEVSINSAPVTAKTTSYASPAATTVVAAPATQKTVSYVEPVTTTVFGAPTVHKTLSYAAPAVQKTISYAAPAVQKTISFAAPAATTVVAAPTIKKTISYAAPATTTVVGDPAIHNTILYAAPGVHKTISYTAPGVQKTISYAAPDVQKTISYAAPAATTIVAAPTIQKTISYAAPTTTTVIGAPAVHKTISYRAPSVQKTTSYAKPSLITLPKGVSYDTSLYGNTYKTTSDDFRRAARSL</sequence>
<reference evidence="3 4" key="1">
    <citation type="journal article" date="2017" name="Gigascience">
        <title>Draft genome of the honey bee ectoparasitic mite, Tropilaelaps mercedesae, is shaped by the parasitic life history.</title>
        <authorList>
            <person name="Dong X."/>
            <person name="Armstrong S.D."/>
            <person name="Xia D."/>
            <person name="Makepeace B.L."/>
            <person name="Darby A.C."/>
            <person name="Kadowaki T."/>
        </authorList>
    </citation>
    <scope>NUCLEOTIDE SEQUENCE [LARGE SCALE GENOMIC DNA]</scope>
    <source>
        <strain evidence="3">Wuxi-XJTLU</strain>
    </source>
</reference>
<dbReference type="Pfam" id="PF11018">
    <property type="entry name" value="Cuticle_3"/>
    <property type="match status" value="1"/>
</dbReference>
<dbReference type="GO" id="GO:0003713">
    <property type="term" value="F:transcription coactivator activity"/>
    <property type="evidence" value="ECO:0007669"/>
    <property type="project" value="TreeGrafter"/>
</dbReference>
<dbReference type="Proteomes" id="UP000192247">
    <property type="component" value="Unassembled WGS sequence"/>
</dbReference>
<evidence type="ECO:0000313" key="4">
    <source>
        <dbReference type="Proteomes" id="UP000192247"/>
    </source>
</evidence>